<evidence type="ECO:0000313" key="7">
    <source>
        <dbReference type="EMBL" id="KAD0585587.1"/>
    </source>
</evidence>
<dbReference type="PROSITE" id="PS50888">
    <property type="entry name" value="BHLH"/>
    <property type="match status" value="1"/>
</dbReference>
<dbReference type="GO" id="GO:0005634">
    <property type="term" value="C:nucleus"/>
    <property type="evidence" value="ECO:0007669"/>
    <property type="project" value="UniProtKB-SubCell"/>
</dbReference>
<gene>
    <name evidence="8" type="ORF">E3N88_20402</name>
    <name evidence="7" type="ORF">E3N88_44021</name>
</gene>
<dbReference type="EMBL" id="SZYD01000011">
    <property type="protein sequence ID" value="KAD4888329.1"/>
    <property type="molecule type" value="Genomic_DNA"/>
</dbReference>
<dbReference type="GO" id="GO:0046983">
    <property type="term" value="F:protein dimerization activity"/>
    <property type="evidence" value="ECO:0007669"/>
    <property type="project" value="InterPro"/>
</dbReference>
<dbReference type="InterPro" id="IPR036638">
    <property type="entry name" value="HLH_DNA-bd_sf"/>
</dbReference>
<comment type="caution">
    <text evidence="7">The sequence shown here is derived from an EMBL/GenBank/DDBJ whole genome shotgun (WGS) entry which is preliminary data.</text>
</comment>
<feature type="compositionally biased region" description="Basic and acidic residues" evidence="5">
    <location>
        <begin position="141"/>
        <end position="151"/>
    </location>
</feature>
<dbReference type="InterPro" id="IPR051358">
    <property type="entry name" value="TF_AMS/ICE1/BHLH6-like"/>
</dbReference>
<evidence type="ECO:0000256" key="1">
    <source>
        <dbReference type="ARBA" id="ARBA00004123"/>
    </source>
</evidence>
<organism evidence="7 9">
    <name type="scientific">Mikania micrantha</name>
    <name type="common">bitter vine</name>
    <dbReference type="NCBI Taxonomy" id="192012"/>
    <lineage>
        <taxon>Eukaryota</taxon>
        <taxon>Viridiplantae</taxon>
        <taxon>Streptophyta</taxon>
        <taxon>Embryophyta</taxon>
        <taxon>Tracheophyta</taxon>
        <taxon>Spermatophyta</taxon>
        <taxon>Magnoliopsida</taxon>
        <taxon>eudicotyledons</taxon>
        <taxon>Gunneridae</taxon>
        <taxon>Pentapetalae</taxon>
        <taxon>asterids</taxon>
        <taxon>campanulids</taxon>
        <taxon>Asterales</taxon>
        <taxon>Asteraceae</taxon>
        <taxon>Asteroideae</taxon>
        <taxon>Heliantheae alliance</taxon>
        <taxon>Eupatorieae</taxon>
        <taxon>Mikania</taxon>
    </lineage>
</organism>
<protein>
    <recommendedName>
        <fullName evidence="6">BHLH domain-containing protein</fullName>
    </recommendedName>
</protein>
<evidence type="ECO:0000313" key="8">
    <source>
        <dbReference type="EMBL" id="KAD4888329.1"/>
    </source>
</evidence>
<dbReference type="Gene3D" id="4.10.280.10">
    <property type="entry name" value="Helix-loop-helix DNA-binding domain"/>
    <property type="match status" value="1"/>
</dbReference>
<proteinExistence type="predicted"/>
<keyword evidence="4" id="KW-0539">Nucleus</keyword>
<dbReference type="InterPro" id="IPR011598">
    <property type="entry name" value="bHLH_dom"/>
</dbReference>
<accession>A0A5N6LDA6</accession>
<keyword evidence="3" id="KW-0804">Transcription</keyword>
<feature type="region of interest" description="Disordered" evidence="5">
    <location>
        <begin position="133"/>
        <end position="166"/>
    </location>
</feature>
<keyword evidence="9" id="KW-1185">Reference proteome</keyword>
<dbReference type="AlphaFoldDB" id="A0A5N6LDA6"/>
<dbReference type="GO" id="GO:0043565">
    <property type="term" value="F:sequence-specific DNA binding"/>
    <property type="evidence" value="ECO:0007669"/>
    <property type="project" value="TreeGrafter"/>
</dbReference>
<dbReference type="OrthoDB" id="752464at2759"/>
<dbReference type="SMART" id="SM00353">
    <property type="entry name" value="HLH"/>
    <property type="match status" value="1"/>
</dbReference>
<dbReference type="PANTHER" id="PTHR31945:SF15">
    <property type="entry name" value="TRANSCRIPTION FACTOR BHLH61-RELATED"/>
    <property type="match status" value="1"/>
</dbReference>
<dbReference type="Pfam" id="PF00010">
    <property type="entry name" value="HLH"/>
    <property type="match status" value="1"/>
</dbReference>
<sequence length="335" mass="38025">MHQPTCQGLLEDLLAPTTEPWSTFSNSQELTTIDTHLFTTQQDDLLPLPSSSSFSNSSSFLELVSSSTQPYFQSPYTDESIYSSVPCFDEFMPLNGSVYSSYDQQMFPLMVDEDCIDGGEDHKHVVSNEQIPTTFNMGSSKENKSKSKKVEGQPSKNLMAERRRRKRLNDRLSMLRSIVPKISKMDRTSILGDTIDYMKELMEKIQDLKEQDSESGVDHMNLVGSFKEFSMNESQVRNTPKFDVERENTDTRIQICCATKPGLLLSTVNTLEALGLDVQQCVISCFNDFVLQASCSEVCTRASIDDKLRRNEASPVQKCRLWRQMFVKKDGCKSR</sequence>
<evidence type="ECO:0000256" key="5">
    <source>
        <dbReference type="SAM" id="MobiDB-lite"/>
    </source>
</evidence>
<name>A0A5N6LDA6_9ASTR</name>
<reference evidence="7 9" key="1">
    <citation type="submission" date="2019-05" db="EMBL/GenBank/DDBJ databases">
        <title>Mikania micrantha, genome provides insights into the molecular mechanism of rapid growth.</title>
        <authorList>
            <person name="Liu B."/>
        </authorList>
    </citation>
    <scope>NUCLEOTIDE SEQUENCE [LARGE SCALE GENOMIC DNA]</scope>
    <source>
        <strain evidence="7">NLD-2019</strain>
        <tissue evidence="7">Leaf</tissue>
    </source>
</reference>
<feature type="domain" description="BHLH" evidence="6">
    <location>
        <begin position="152"/>
        <end position="201"/>
    </location>
</feature>
<dbReference type="Proteomes" id="UP000326396">
    <property type="component" value="Linkage Group LG19"/>
</dbReference>
<comment type="subcellular location">
    <subcellularLocation>
        <location evidence="1">Nucleus</location>
    </subcellularLocation>
</comment>
<evidence type="ECO:0000313" key="9">
    <source>
        <dbReference type="Proteomes" id="UP000326396"/>
    </source>
</evidence>
<dbReference type="InterPro" id="IPR054502">
    <property type="entry name" value="bHLH-TF_ACT-like_plant"/>
</dbReference>
<evidence type="ECO:0000256" key="4">
    <source>
        <dbReference type="ARBA" id="ARBA00023242"/>
    </source>
</evidence>
<dbReference type="SUPFAM" id="SSF47459">
    <property type="entry name" value="HLH, helix-loop-helix DNA-binding domain"/>
    <property type="match status" value="1"/>
</dbReference>
<dbReference type="Pfam" id="PF22754">
    <property type="entry name" value="bHLH-TF_ACT-like_plant"/>
    <property type="match status" value="1"/>
</dbReference>
<dbReference type="GO" id="GO:0003700">
    <property type="term" value="F:DNA-binding transcription factor activity"/>
    <property type="evidence" value="ECO:0007669"/>
    <property type="project" value="TreeGrafter"/>
</dbReference>
<evidence type="ECO:0000256" key="3">
    <source>
        <dbReference type="ARBA" id="ARBA00023163"/>
    </source>
</evidence>
<dbReference type="CDD" id="cd04873">
    <property type="entry name" value="ACT_UUR-ACR-like"/>
    <property type="match status" value="1"/>
</dbReference>
<evidence type="ECO:0000259" key="6">
    <source>
        <dbReference type="PROSITE" id="PS50888"/>
    </source>
</evidence>
<evidence type="ECO:0000256" key="2">
    <source>
        <dbReference type="ARBA" id="ARBA00023015"/>
    </source>
</evidence>
<dbReference type="EMBL" id="SZYD01001555">
    <property type="protein sequence ID" value="KAD0585587.1"/>
    <property type="molecule type" value="Genomic_DNA"/>
</dbReference>
<dbReference type="PANTHER" id="PTHR31945">
    <property type="entry name" value="TRANSCRIPTION FACTOR SCREAM2-RELATED"/>
    <property type="match status" value="1"/>
</dbReference>
<keyword evidence="2" id="KW-0805">Transcription regulation</keyword>